<dbReference type="PROSITE" id="PS51125">
    <property type="entry name" value="NHL"/>
    <property type="match status" value="1"/>
</dbReference>
<dbReference type="EMBL" id="JAKMXF010000308">
    <property type="protein sequence ID" value="KAI6651047.1"/>
    <property type="molecule type" value="Genomic_DNA"/>
</dbReference>
<feature type="region of interest" description="Disordered" evidence="3">
    <location>
        <begin position="254"/>
        <end position="274"/>
    </location>
</feature>
<reference evidence="4 5" key="1">
    <citation type="journal article" date="2023" name="BMC Biol.">
        <title>The compact genome of the sponge Oopsacas minuta (Hexactinellida) is lacking key metazoan core genes.</title>
        <authorList>
            <person name="Santini S."/>
            <person name="Schenkelaars Q."/>
            <person name="Jourda C."/>
            <person name="Duchesne M."/>
            <person name="Belahbib H."/>
            <person name="Rocher C."/>
            <person name="Selva M."/>
            <person name="Riesgo A."/>
            <person name="Vervoort M."/>
            <person name="Leys S.P."/>
            <person name="Kodjabachian L."/>
            <person name="Le Bivic A."/>
            <person name="Borchiellini C."/>
            <person name="Claverie J.M."/>
            <person name="Renard E."/>
        </authorList>
    </citation>
    <scope>NUCLEOTIDE SEQUENCE [LARGE SCALE GENOMIC DNA]</scope>
    <source>
        <strain evidence="4">SPO-2</strain>
    </source>
</reference>
<dbReference type="AlphaFoldDB" id="A0AAV7JPW5"/>
<protein>
    <submittedName>
        <fullName evidence="4">Tripartite motif-containing protein 2-like</fullName>
    </submittedName>
</protein>
<evidence type="ECO:0000313" key="4">
    <source>
        <dbReference type="EMBL" id="KAI6651047.1"/>
    </source>
</evidence>
<dbReference type="GO" id="GO:0008270">
    <property type="term" value="F:zinc ion binding"/>
    <property type="evidence" value="ECO:0007669"/>
    <property type="project" value="UniProtKB-KW"/>
</dbReference>
<evidence type="ECO:0000256" key="2">
    <source>
        <dbReference type="PROSITE-ProRule" id="PRU00504"/>
    </source>
</evidence>
<evidence type="ECO:0000256" key="1">
    <source>
        <dbReference type="ARBA" id="ARBA00022737"/>
    </source>
</evidence>
<dbReference type="PANTHER" id="PTHR24104:SF25">
    <property type="entry name" value="PROTEIN LIN-41"/>
    <property type="match status" value="1"/>
</dbReference>
<proteinExistence type="predicted"/>
<dbReference type="InterPro" id="IPR011042">
    <property type="entry name" value="6-blade_b-propeller_TolB-like"/>
</dbReference>
<name>A0AAV7JPW5_9METZ</name>
<comment type="caution">
    <text evidence="4">The sequence shown here is derived from an EMBL/GenBank/DDBJ whole genome shotgun (WGS) entry which is preliminary data.</text>
</comment>
<feature type="compositionally biased region" description="Basic and acidic residues" evidence="3">
    <location>
        <begin position="256"/>
        <end position="270"/>
    </location>
</feature>
<dbReference type="InterPro" id="IPR050952">
    <property type="entry name" value="TRIM-NHL_E3_ligases"/>
</dbReference>
<sequence length="333" mass="38388">MEYANFQNFAKNELLQKQYSFGEVGTGINKIQCPKSIVIDEEMSHIYLTEGMIAPRILVFTFTGYLITSFKHKKMRYPWGIAKNKDNIYVTDTHADAVFLFKQDERMCKVMKIGKNYGSGINQFSYPKSIAVCKKGDVYIADEYNHRIQVIDCNLNYIRTISDPVDKLYRPIELKLTSDKVYVLCRLDRFKLHVFSHTGERLPCRGIEDTRNGVRRCGFFCLDRSNNVIISDKESINIYNTTGEGRHLQLPSIKGEQVKKPKEEEQKKYGDPTPIPVPSFRSDGLKTLLKQLEKLSYPLDIALAGEKIYIADTDNCRIQIFSTEGFSYISFKE</sequence>
<evidence type="ECO:0000313" key="5">
    <source>
        <dbReference type="Proteomes" id="UP001165289"/>
    </source>
</evidence>
<dbReference type="Gene3D" id="2.120.10.30">
    <property type="entry name" value="TolB, C-terminal domain"/>
    <property type="match status" value="1"/>
</dbReference>
<feature type="repeat" description="NHL" evidence="2">
    <location>
        <begin position="117"/>
        <end position="154"/>
    </location>
</feature>
<dbReference type="Proteomes" id="UP001165289">
    <property type="component" value="Unassembled WGS sequence"/>
</dbReference>
<dbReference type="Pfam" id="PF01436">
    <property type="entry name" value="NHL"/>
    <property type="match status" value="2"/>
</dbReference>
<gene>
    <name evidence="4" type="ORF">LOD99_5624</name>
</gene>
<keyword evidence="5" id="KW-1185">Reference proteome</keyword>
<dbReference type="InterPro" id="IPR001258">
    <property type="entry name" value="NHL_repeat"/>
</dbReference>
<dbReference type="CDD" id="cd05819">
    <property type="entry name" value="NHL"/>
    <property type="match status" value="1"/>
</dbReference>
<dbReference type="SUPFAM" id="SSF101898">
    <property type="entry name" value="NHL repeat"/>
    <property type="match status" value="1"/>
</dbReference>
<dbReference type="Gene3D" id="2.40.10.500">
    <property type="match status" value="1"/>
</dbReference>
<accession>A0AAV7JPW5</accession>
<keyword evidence="1" id="KW-0677">Repeat</keyword>
<organism evidence="4 5">
    <name type="scientific">Oopsacas minuta</name>
    <dbReference type="NCBI Taxonomy" id="111878"/>
    <lineage>
        <taxon>Eukaryota</taxon>
        <taxon>Metazoa</taxon>
        <taxon>Porifera</taxon>
        <taxon>Hexactinellida</taxon>
        <taxon>Hexasterophora</taxon>
        <taxon>Lyssacinosida</taxon>
        <taxon>Leucopsacidae</taxon>
        <taxon>Oopsacas</taxon>
    </lineage>
</organism>
<dbReference type="PANTHER" id="PTHR24104">
    <property type="entry name" value="E3 UBIQUITIN-PROTEIN LIGASE NHLRC1-RELATED"/>
    <property type="match status" value="1"/>
</dbReference>
<evidence type="ECO:0000256" key="3">
    <source>
        <dbReference type="SAM" id="MobiDB-lite"/>
    </source>
</evidence>